<dbReference type="Proteomes" id="UP001610563">
    <property type="component" value="Unassembled WGS sequence"/>
</dbReference>
<proteinExistence type="predicted"/>
<dbReference type="InterPro" id="IPR036111">
    <property type="entry name" value="Mal/L-sulfo/L-lacto_DH-like_sf"/>
</dbReference>
<dbReference type="EMBL" id="JBFTWV010000101">
    <property type="protein sequence ID" value="KAL2787212.1"/>
    <property type="molecule type" value="Genomic_DNA"/>
</dbReference>
<protein>
    <submittedName>
        <fullName evidence="1">Uncharacterized protein</fullName>
    </submittedName>
</protein>
<gene>
    <name evidence="1" type="ORF">BJX66DRAFT_341405</name>
</gene>
<dbReference type="InterPro" id="IPR043143">
    <property type="entry name" value="Mal/L-sulf/L-lact_DH-like_NADP"/>
</dbReference>
<name>A0ABR4FW56_9EURO</name>
<evidence type="ECO:0000313" key="1">
    <source>
        <dbReference type="EMBL" id="KAL2787212.1"/>
    </source>
</evidence>
<reference evidence="1 2" key="1">
    <citation type="submission" date="2024-07" db="EMBL/GenBank/DDBJ databases">
        <title>Section-level genome sequencing and comparative genomics of Aspergillus sections Usti and Cavernicolus.</title>
        <authorList>
            <consortium name="Lawrence Berkeley National Laboratory"/>
            <person name="Nybo J.L."/>
            <person name="Vesth T.C."/>
            <person name="Theobald S."/>
            <person name="Frisvad J.C."/>
            <person name="Larsen T.O."/>
            <person name="Kjaerboelling I."/>
            <person name="Rothschild-Mancinelli K."/>
            <person name="Lyhne E.K."/>
            <person name="Kogle M.E."/>
            <person name="Barry K."/>
            <person name="Clum A."/>
            <person name="Na H."/>
            <person name="Ledsgaard L."/>
            <person name="Lin J."/>
            <person name="Lipzen A."/>
            <person name="Kuo A."/>
            <person name="Riley R."/>
            <person name="Mondo S."/>
            <person name="Labutti K."/>
            <person name="Haridas S."/>
            <person name="Pangalinan J."/>
            <person name="Salamov A.A."/>
            <person name="Simmons B.A."/>
            <person name="Magnuson J.K."/>
            <person name="Chen J."/>
            <person name="Drula E."/>
            <person name="Henrissat B."/>
            <person name="Wiebenga A."/>
            <person name="Lubbers R.J."/>
            <person name="Gomes A.C."/>
            <person name="Makela M.R."/>
            <person name="Stajich J."/>
            <person name="Grigoriev I.V."/>
            <person name="Mortensen U.H."/>
            <person name="De Vries R.P."/>
            <person name="Baker S.E."/>
            <person name="Andersen M.R."/>
        </authorList>
    </citation>
    <scope>NUCLEOTIDE SEQUENCE [LARGE SCALE GENOMIC DNA]</scope>
    <source>
        <strain evidence="1 2">CBS 209.92</strain>
    </source>
</reference>
<evidence type="ECO:0000313" key="2">
    <source>
        <dbReference type="Proteomes" id="UP001610563"/>
    </source>
</evidence>
<accession>A0ABR4FW56</accession>
<comment type="caution">
    <text evidence="1">The sequence shown here is derived from an EMBL/GenBank/DDBJ whole genome shotgun (WGS) entry which is preliminary data.</text>
</comment>
<keyword evidence="2" id="KW-1185">Reference proteome</keyword>
<organism evidence="1 2">
    <name type="scientific">Aspergillus keveii</name>
    <dbReference type="NCBI Taxonomy" id="714993"/>
    <lineage>
        <taxon>Eukaryota</taxon>
        <taxon>Fungi</taxon>
        <taxon>Dikarya</taxon>
        <taxon>Ascomycota</taxon>
        <taxon>Pezizomycotina</taxon>
        <taxon>Eurotiomycetes</taxon>
        <taxon>Eurotiomycetidae</taxon>
        <taxon>Eurotiales</taxon>
        <taxon>Aspergillaceae</taxon>
        <taxon>Aspergillus</taxon>
        <taxon>Aspergillus subgen. Nidulantes</taxon>
    </lineage>
</organism>
<dbReference type="SUPFAM" id="SSF89733">
    <property type="entry name" value="L-sulfolactate dehydrogenase-like"/>
    <property type="match status" value="1"/>
</dbReference>
<dbReference type="Gene3D" id="3.30.1370.60">
    <property type="entry name" value="Hypothetical oxidoreductase yiak, domain 2"/>
    <property type="match status" value="1"/>
</dbReference>
<sequence>MSVSTANTAGEFAFGPHLGLELEPEGDATLFVTVPENIAAHYRRVSPQPAQTLEVAIANSSARTYRLSVRVSSARLSNTSGTFRAIRRQLAYDALAETGYSSESAETIASRLLDTQLPSYSSPGLPHFAFFDGNGRLEYLVGKKATKLVISKAKEMGIANVTAFNTWTTGMLVCEAEKPREETSLQLSQQIPHRGLRSKADTRVSTARILFVLGFLEQDAWYRRYCDVEDPSCT</sequence>